<dbReference type="InterPro" id="IPR036397">
    <property type="entry name" value="RNaseH_sf"/>
</dbReference>
<sequence>MFLEASGPPKIVPVLPLTTPSLVPWVQREYPTTPLVFQQDGDPSHTSKLVQSFCNDMFADFWPKYLWPPFSPDLNPKSILERRVFSKA</sequence>
<dbReference type="OrthoDB" id="9996331at2759"/>
<dbReference type="AlphaFoldDB" id="A0A7T8H078"/>
<dbReference type="GO" id="GO:0003676">
    <property type="term" value="F:nucleic acid binding"/>
    <property type="evidence" value="ECO:0007669"/>
    <property type="project" value="InterPro"/>
</dbReference>
<organism evidence="1 2">
    <name type="scientific">Caligus rogercresseyi</name>
    <name type="common">Sea louse</name>
    <dbReference type="NCBI Taxonomy" id="217165"/>
    <lineage>
        <taxon>Eukaryota</taxon>
        <taxon>Metazoa</taxon>
        <taxon>Ecdysozoa</taxon>
        <taxon>Arthropoda</taxon>
        <taxon>Crustacea</taxon>
        <taxon>Multicrustacea</taxon>
        <taxon>Hexanauplia</taxon>
        <taxon>Copepoda</taxon>
        <taxon>Siphonostomatoida</taxon>
        <taxon>Caligidae</taxon>
        <taxon>Caligus</taxon>
    </lineage>
</organism>
<name>A0A7T8H078_CALRO</name>
<dbReference type="Proteomes" id="UP000595437">
    <property type="component" value="Chromosome 10"/>
</dbReference>
<dbReference type="Gene3D" id="3.30.420.10">
    <property type="entry name" value="Ribonuclease H-like superfamily/Ribonuclease H"/>
    <property type="match status" value="1"/>
</dbReference>
<keyword evidence="2" id="KW-1185">Reference proteome</keyword>
<protein>
    <submittedName>
        <fullName evidence="1">Transposable element tcb2 transposase</fullName>
    </submittedName>
</protein>
<dbReference type="EMBL" id="CP045899">
    <property type="protein sequence ID" value="QQP41059.1"/>
    <property type="molecule type" value="Genomic_DNA"/>
</dbReference>
<accession>A0A7T8H078</accession>
<evidence type="ECO:0000313" key="1">
    <source>
        <dbReference type="EMBL" id="QQP41059.1"/>
    </source>
</evidence>
<evidence type="ECO:0000313" key="2">
    <source>
        <dbReference type="Proteomes" id="UP000595437"/>
    </source>
</evidence>
<reference evidence="2" key="1">
    <citation type="submission" date="2021-01" db="EMBL/GenBank/DDBJ databases">
        <title>Caligus Genome Assembly.</title>
        <authorList>
            <person name="Gallardo-Escarate C."/>
        </authorList>
    </citation>
    <scope>NUCLEOTIDE SEQUENCE [LARGE SCALE GENOMIC DNA]</scope>
</reference>
<proteinExistence type="predicted"/>
<gene>
    <name evidence="1" type="ORF">FKW44_015307</name>
</gene>